<evidence type="ECO:0000313" key="8">
    <source>
        <dbReference type="Proteomes" id="UP000192578"/>
    </source>
</evidence>
<dbReference type="PRINTS" id="PR00449">
    <property type="entry name" value="RASTRNSFRMNG"/>
</dbReference>
<accession>A0A9X6NFL9</accession>
<dbReference type="SMART" id="SM00174">
    <property type="entry name" value="RHO"/>
    <property type="match status" value="1"/>
</dbReference>
<feature type="region of interest" description="Disordered" evidence="6">
    <location>
        <begin position="1"/>
        <end position="32"/>
    </location>
</feature>
<dbReference type="Proteomes" id="UP000192578">
    <property type="component" value="Unassembled WGS sequence"/>
</dbReference>
<evidence type="ECO:0000256" key="5">
    <source>
        <dbReference type="ARBA" id="ARBA00023289"/>
    </source>
</evidence>
<comment type="similarity">
    <text evidence="1">Belongs to the small GTPase superfamily. Rab family.</text>
</comment>
<dbReference type="CDD" id="cd00154">
    <property type="entry name" value="Rab"/>
    <property type="match status" value="1"/>
</dbReference>
<evidence type="ECO:0000256" key="1">
    <source>
        <dbReference type="ARBA" id="ARBA00006270"/>
    </source>
</evidence>
<evidence type="ECO:0000313" key="7">
    <source>
        <dbReference type="EMBL" id="OWA49886.1"/>
    </source>
</evidence>
<keyword evidence="2" id="KW-0547">Nucleotide-binding</keyword>
<organism evidence="7 8">
    <name type="scientific">Hypsibius exemplaris</name>
    <name type="common">Freshwater tardigrade</name>
    <dbReference type="NCBI Taxonomy" id="2072580"/>
    <lineage>
        <taxon>Eukaryota</taxon>
        <taxon>Metazoa</taxon>
        <taxon>Ecdysozoa</taxon>
        <taxon>Tardigrada</taxon>
        <taxon>Eutardigrada</taxon>
        <taxon>Parachela</taxon>
        <taxon>Hypsibioidea</taxon>
        <taxon>Hypsibiidae</taxon>
        <taxon>Hypsibius</taxon>
    </lineage>
</organism>
<keyword evidence="5" id="KW-0636">Prenylation</keyword>
<evidence type="ECO:0000256" key="4">
    <source>
        <dbReference type="ARBA" id="ARBA00023288"/>
    </source>
</evidence>
<dbReference type="SUPFAM" id="SSF52540">
    <property type="entry name" value="P-loop containing nucleoside triphosphate hydrolases"/>
    <property type="match status" value="1"/>
</dbReference>
<evidence type="ECO:0000256" key="6">
    <source>
        <dbReference type="SAM" id="MobiDB-lite"/>
    </source>
</evidence>
<evidence type="ECO:0000256" key="3">
    <source>
        <dbReference type="ARBA" id="ARBA00023134"/>
    </source>
</evidence>
<reference evidence="8" key="1">
    <citation type="submission" date="2017-01" db="EMBL/GenBank/DDBJ databases">
        <title>Comparative genomics of anhydrobiosis in the tardigrade Hypsibius dujardini.</title>
        <authorList>
            <person name="Yoshida Y."/>
            <person name="Koutsovoulos G."/>
            <person name="Laetsch D."/>
            <person name="Stevens L."/>
            <person name="Kumar S."/>
            <person name="Horikawa D."/>
            <person name="Ishino K."/>
            <person name="Komine S."/>
            <person name="Tomita M."/>
            <person name="Blaxter M."/>
            <person name="Arakawa K."/>
        </authorList>
    </citation>
    <scope>NUCLEOTIDE SEQUENCE [LARGE SCALE GENOMIC DNA]</scope>
    <source>
        <strain evidence="8">Z151</strain>
    </source>
</reference>
<dbReference type="AlphaFoldDB" id="A0A9X6NFL9"/>
<dbReference type="PROSITE" id="PS51419">
    <property type="entry name" value="RAB"/>
    <property type="match status" value="1"/>
</dbReference>
<dbReference type="OrthoDB" id="10046536at2759"/>
<dbReference type="InterPro" id="IPR001806">
    <property type="entry name" value="Small_GTPase"/>
</dbReference>
<protein>
    <submittedName>
        <fullName evidence="7">Ras-related protein Rab-13</fullName>
    </submittedName>
</protein>
<dbReference type="InterPro" id="IPR005225">
    <property type="entry name" value="Small_GTP-bd"/>
</dbReference>
<dbReference type="EMBL" id="MTYJ01000176">
    <property type="protein sequence ID" value="OWA49886.1"/>
    <property type="molecule type" value="Genomic_DNA"/>
</dbReference>
<dbReference type="NCBIfam" id="TIGR00231">
    <property type="entry name" value="small_GTP"/>
    <property type="match status" value="1"/>
</dbReference>
<dbReference type="PANTHER" id="PTHR47980">
    <property type="entry name" value="LD44762P"/>
    <property type="match status" value="1"/>
</dbReference>
<dbReference type="GO" id="GO:0005525">
    <property type="term" value="F:GTP binding"/>
    <property type="evidence" value="ECO:0007669"/>
    <property type="project" value="UniProtKB-KW"/>
</dbReference>
<dbReference type="Pfam" id="PF00071">
    <property type="entry name" value="Ras"/>
    <property type="match status" value="1"/>
</dbReference>
<proteinExistence type="inferred from homology"/>
<dbReference type="SMART" id="SM00176">
    <property type="entry name" value="RAN"/>
    <property type="match status" value="1"/>
</dbReference>
<dbReference type="PROSITE" id="PS51421">
    <property type="entry name" value="RAS"/>
    <property type="match status" value="1"/>
</dbReference>
<dbReference type="GO" id="GO:0003924">
    <property type="term" value="F:GTPase activity"/>
    <property type="evidence" value="ECO:0007669"/>
    <property type="project" value="InterPro"/>
</dbReference>
<dbReference type="Gene3D" id="3.40.50.300">
    <property type="entry name" value="P-loop containing nucleotide triphosphate hydrolases"/>
    <property type="match status" value="1"/>
</dbReference>
<dbReference type="InterPro" id="IPR027417">
    <property type="entry name" value="P-loop_NTPase"/>
</dbReference>
<name>A0A9X6NFL9_HYPEX</name>
<keyword evidence="4" id="KW-0449">Lipoprotein</keyword>
<keyword evidence="8" id="KW-1185">Reference proteome</keyword>
<sequence>MTSIVAPPKTSLSSPPIPPTVGRLSTSTASPVGRMTTAAPYARVSVPRSAAETIRAFASAGIPPSAEPEPKRSTSSIVAVTSAFPIPTDEIHMKIMMVGDTAVGKTSIVRRIVEDAFTYQENATVGLDFKIRRMLVDNIQVRLQIWDTAGQERFQSITTQYFNRAHGFFLVYDITNDRSFKNLDKWMQEIRQKGQSNVEIILLANKGDREEDRKVSREAGLEFAKKNGLTLWEISAQSNAQIERAFLELMRKVMDRRKYELEEGAKAMDFSSSYTLMNGPLAPGEKHHLRKRCCV</sequence>
<evidence type="ECO:0000256" key="2">
    <source>
        <dbReference type="ARBA" id="ARBA00022741"/>
    </source>
</evidence>
<keyword evidence="3" id="KW-0342">GTP-binding</keyword>
<dbReference type="InterPro" id="IPR050305">
    <property type="entry name" value="Small_GTPase_Rab"/>
</dbReference>
<dbReference type="SMART" id="SM00173">
    <property type="entry name" value="RAS"/>
    <property type="match status" value="1"/>
</dbReference>
<dbReference type="FunFam" id="3.40.50.300:FF:001129">
    <property type="entry name" value="ras-related protein Rab-44 isoform X2"/>
    <property type="match status" value="1"/>
</dbReference>
<gene>
    <name evidence="7" type="ORF">BV898_14422</name>
</gene>
<comment type="caution">
    <text evidence="7">The sequence shown here is derived from an EMBL/GenBank/DDBJ whole genome shotgun (WGS) entry which is preliminary data.</text>
</comment>
<dbReference type="SMART" id="SM00175">
    <property type="entry name" value="RAB"/>
    <property type="match status" value="1"/>
</dbReference>